<dbReference type="EMBL" id="JAATIS010004524">
    <property type="protein sequence ID" value="KAG2461550.1"/>
    <property type="molecule type" value="Genomic_DNA"/>
</dbReference>
<keyword evidence="11" id="KW-0325">Glycoprotein</keyword>
<evidence type="ECO:0000313" key="19">
    <source>
        <dbReference type="Proteomes" id="UP000886611"/>
    </source>
</evidence>
<evidence type="ECO:0000256" key="8">
    <source>
        <dbReference type="ARBA" id="ARBA00022824"/>
    </source>
</evidence>
<keyword evidence="6 18" id="KW-0328">Glycosyltransferase</keyword>
<organism evidence="18 19">
    <name type="scientific">Polypterus senegalus</name>
    <name type="common">Senegal bichir</name>
    <dbReference type="NCBI Taxonomy" id="55291"/>
    <lineage>
        <taxon>Eukaryota</taxon>
        <taxon>Metazoa</taxon>
        <taxon>Chordata</taxon>
        <taxon>Craniata</taxon>
        <taxon>Vertebrata</taxon>
        <taxon>Euteleostomi</taxon>
        <taxon>Actinopterygii</taxon>
        <taxon>Polypteriformes</taxon>
        <taxon>Polypteridae</taxon>
        <taxon>Polypterus</taxon>
    </lineage>
</organism>
<reference evidence="18 19" key="1">
    <citation type="journal article" date="2021" name="Cell">
        <title>Tracing the genetic footprints of vertebrate landing in non-teleost ray-finned fishes.</title>
        <authorList>
            <person name="Bi X."/>
            <person name="Wang K."/>
            <person name="Yang L."/>
            <person name="Pan H."/>
            <person name="Jiang H."/>
            <person name="Wei Q."/>
            <person name="Fang M."/>
            <person name="Yu H."/>
            <person name="Zhu C."/>
            <person name="Cai Y."/>
            <person name="He Y."/>
            <person name="Gan X."/>
            <person name="Zeng H."/>
            <person name="Yu D."/>
            <person name="Zhu Y."/>
            <person name="Jiang H."/>
            <person name="Qiu Q."/>
            <person name="Yang H."/>
            <person name="Zhang Y.E."/>
            <person name="Wang W."/>
            <person name="Zhu M."/>
            <person name="He S."/>
            <person name="Zhang G."/>
        </authorList>
    </citation>
    <scope>NUCLEOTIDE SEQUENCE [LARGE SCALE GENOMIC DNA]</scope>
    <source>
        <strain evidence="18">Bchr_013</strain>
    </source>
</reference>
<accession>A0A8X7X4C5</accession>
<keyword evidence="7" id="KW-0808">Transferase</keyword>
<comment type="pathway">
    <text evidence="2">Protein modification; protein glycosylation.</text>
</comment>
<keyword evidence="13" id="KW-0119">Carbohydrate metabolism</keyword>
<comment type="caution">
    <text evidence="18">The sequence shown here is derived from an EMBL/GenBank/DDBJ whole genome shotgun (WGS) entry which is preliminary data.</text>
</comment>
<dbReference type="InterPro" id="IPR019378">
    <property type="entry name" value="GDP-Fuc_O-FucTrfase"/>
</dbReference>
<dbReference type="GO" id="GO:0046922">
    <property type="term" value="F:peptide-O-fucosyltransferase activity"/>
    <property type="evidence" value="ECO:0007669"/>
    <property type="project" value="UniProtKB-EC"/>
</dbReference>
<dbReference type="PANTHER" id="PTHR21420:SF3">
    <property type="entry name" value="GDP-FUCOSE PROTEIN O-FUCOSYLTRANSFERASE 1"/>
    <property type="match status" value="1"/>
</dbReference>
<evidence type="ECO:0000256" key="14">
    <source>
        <dbReference type="ARBA" id="ARBA00033080"/>
    </source>
</evidence>
<dbReference type="GO" id="GO:0007219">
    <property type="term" value="P:Notch signaling pathway"/>
    <property type="evidence" value="ECO:0007669"/>
    <property type="project" value="UniProtKB-KW"/>
</dbReference>
<dbReference type="Proteomes" id="UP000886611">
    <property type="component" value="Unassembled WGS sequence"/>
</dbReference>
<dbReference type="GO" id="GO:0006004">
    <property type="term" value="P:fucose metabolic process"/>
    <property type="evidence" value="ECO:0007669"/>
    <property type="project" value="UniProtKB-KW"/>
</dbReference>
<comment type="catalytic activity">
    <reaction evidence="15">
        <text>L-threonyl-[protein] + GDP-beta-L-fucose = 3-O-(alpha-L-fucosyl)-L-threonyl-[protein] + GDP + H(+)</text>
        <dbReference type="Rhea" id="RHEA:70491"/>
        <dbReference type="Rhea" id="RHEA-COMP:11060"/>
        <dbReference type="Rhea" id="RHEA-COMP:17915"/>
        <dbReference type="ChEBI" id="CHEBI:15378"/>
        <dbReference type="ChEBI" id="CHEBI:30013"/>
        <dbReference type="ChEBI" id="CHEBI:57273"/>
        <dbReference type="ChEBI" id="CHEBI:58189"/>
        <dbReference type="ChEBI" id="CHEBI:189631"/>
        <dbReference type="EC" id="2.4.1.221"/>
    </reaction>
    <physiologicalReaction direction="left-to-right" evidence="15">
        <dbReference type="Rhea" id="RHEA:70492"/>
    </physiologicalReaction>
</comment>
<comment type="catalytic activity">
    <reaction evidence="16">
        <text>L-seryl-[protein] + GDP-beta-L-fucose = 3-O-(alpha-L-fucosyl)-L-seryl-[protein] + GDP + H(+)</text>
        <dbReference type="Rhea" id="RHEA:63644"/>
        <dbReference type="Rhea" id="RHEA-COMP:9863"/>
        <dbReference type="Rhea" id="RHEA-COMP:17914"/>
        <dbReference type="ChEBI" id="CHEBI:15378"/>
        <dbReference type="ChEBI" id="CHEBI:29999"/>
        <dbReference type="ChEBI" id="CHEBI:57273"/>
        <dbReference type="ChEBI" id="CHEBI:58189"/>
        <dbReference type="ChEBI" id="CHEBI:189632"/>
        <dbReference type="EC" id="2.4.1.221"/>
    </reaction>
    <physiologicalReaction direction="left-to-right" evidence="16">
        <dbReference type="Rhea" id="RHEA:63645"/>
    </physiologicalReaction>
</comment>
<dbReference type="EC" id="2.4.1.221" evidence="4"/>
<evidence type="ECO:0000256" key="11">
    <source>
        <dbReference type="ARBA" id="ARBA00023180"/>
    </source>
</evidence>
<evidence type="ECO:0000256" key="10">
    <source>
        <dbReference type="ARBA" id="ARBA00023157"/>
    </source>
</evidence>
<keyword evidence="12" id="KW-0294">Fucose metabolism</keyword>
<keyword evidence="9" id="KW-0914">Notch signaling pathway</keyword>
<name>A0A8X7X4C5_POLSE</name>
<dbReference type="InterPro" id="IPR039922">
    <property type="entry name" value="POFUT1"/>
</dbReference>
<evidence type="ECO:0000256" key="5">
    <source>
        <dbReference type="ARBA" id="ARBA00021745"/>
    </source>
</evidence>
<protein>
    <recommendedName>
        <fullName evidence="5">GDP-fucose protein O-fucosyltransferase 1</fullName>
        <ecNumber evidence="4">2.4.1.221</ecNumber>
    </recommendedName>
    <alternativeName>
        <fullName evidence="14">Peptide-O-fucosyltransferase 1</fullName>
    </alternativeName>
</protein>
<dbReference type="AlphaFoldDB" id="A0A8X7X4C5"/>
<feature type="region of interest" description="Disordered" evidence="17">
    <location>
        <begin position="31"/>
        <end position="86"/>
    </location>
</feature>
<evidence type="ECO:0000256" key="3">
    <source>
        <dbReference type="ARBA" id="ARBA00010626"/>
    </source>
</evidence>
<keyword evidence="10" id="KW-1015">Disulfide bond</keyword>
<evidence type="ECO:0000256" key="13">
    <source>
        <dbReference type="ARBA" id="ARBA00023277"/>
    </source>
</evidence>
<keyword evidence="19" id="KW-1185">Reference proteome</keyword>
<evidence type="ECO:0000256" key="1">
    <source>
        <dbReference type="ARBA" id="ARBA00004240"/>
    </source>
</evidence>
<feature type="non-terminal residue" evidence="18">
    <location>
        <position position="305"/>
    </location>
</feature>
<dbReference type="GO" id="GO:0008593">
    <property type="term" value="P:regulation of Notch signaling pathway"/>
    <property type="evidence" value="ECO:0007669"/>
    <property type="project" value="TreeGrafter"/>
</dbReference>
<evidence type="ECO:0000256" key="12">
    <source>
        <dbReference type="ARBA" id="ARBA00023253"/>
    </source>
</evidence>
<feature type="compositionally biased region" description="Basic residues" evidence="17">
    <location>
        <begin position="63"/>
        <end position="86"/>
    </location>
</feature>
<evidence type="ECO:0000256" key="9">
    <source>
        <dbReference type="ARBA" id="ARBA00022976"/>
    </source>
</evidence>
<evidence type="ECO:0000256" key="6">
    <source>
        <dbReference type="ARBA" id="ARBA00022676"/>
    </source>
</evidence>
<evidence type="ECO:0000256" key="15">
    <source>
        <dbReference type="ARBA" id="ARBA00047273"/>
    </source>
</evidence>
<evidence type="ECO:0000313" key="18">
    <source>
        <dbReference type="EMBL" id="KAG2461550.1"/>
    </source>
</evidence>
<evidence type="ECO:0000256" key="16">
    <source>
        <dbReference type="ARBA" id="ARBA00048647"/>
    </source>
</evidence>
<dbReference type="GO" id="GO:0005783">
    <property type="term" value="C:endoplasmic reticulum"/>
    <property type="evidence" value="ECO:0007669"/>
    <property type="project" value="UniProtKB-SubCell"/>
</dbReference>
<gene>
    <name evidence="18" type="primary">Pofut1</name>
    <name evidence="18" type="ORF">GTO96_0008492</name>
</gene>
<feature type="non-terminal residue" evidence="18">
    <location>
        <position position="1"/>
    </location>
</feature>
<evidence type="ECO:0000256" key="4">
    <source>
        <dbReference type="ARBA" id="ARBA00012196"/>
    </source>
</evidence>
<dbReference type="Gene3D" id="3.40.50.11340">
    <property type="match status" value="1"/>
</dbReference>
<evidence type="ECO:0000256" key="7">
    <source>
        <dbReference type="ARBA" id="ARBA00022679"/>
    </source>
</evidence>
<keyword evidence="8" id="KW-0256">Endoplasmic reticulum</keyword>
<proteinExistence type="inferred from homology"/>
<sequence length="305" mass="35068">MMGGEQKKVHNGGKFTALLYRHRAAGRAPHFPGCCLPQPSKQGELLPGRNSEKQQRNQWSSARFRRAANRHRASRGSLRRRKFRTRKQAHSFQQRFPLSMCVPGRFGNQADHFLGSLAFAKMINRTLAVPPWIIYRHHMPPYTNMHVPYKEFFKLELLLEYHKVISLEQFMEELAPMHWPPGKRVAYCFDAAAQRSSDKKSCPMKEGNPFGPFWDHFGIEFDKSVLLSGIAFSSYYKDTWLKKQVKVVSLQPDVAQIDLYVLGQADHFIGNCASSFTAFVKRERDIHGKTTSFFGMDNGKGKDEL</sequence>
<evidence type="ECO:0000256" key="17">
    <source>
        <dbReference type="SAM" id="MobiDB-lite"/>
    </source>
</evidence>
<comment type="similarity">
    <text evidence="3">Belongs to the glycosyltransferase 65 family.</text>
</comment>
<comment type="subcellular location">
    <subcellularLocation>
        <location evidence="1">Endoplasmic reticulum</location>
    </subcellularLocation>
</comment>
<dbReference type="Pfam" id="PF10250">
    <property type="entry name" value="O-FucT"/>
    <property type="match status" value="2"/>
</dbReference>
<evidence type="ECO:0000256" key="2">
    <source>
        <dbReference type="ARBA" id="ARBA00004922"/>
    </source>
</evidence>
<dbReference type="PANTHER" id="PTHR21420">
    <property type="entry name" value="GDP-FUCOSE PROTEIN O-FUCOSYLTRANSFERASE 1"/>
    <property type="match status" value="1"/>
</dbReference>